<gene>
    <name evidence="1" type="ORF">FB476_0988</name>
</gene>
<dbReference type="Pfam" id="PF04402">
    <property type="entry name" value="SIMPL"/>
    <property type="match status" value="1"/>
</dbReference>
<evidence type="ECO:0000313" key="2">
    <source>
        <dbReference type="Proteomes" id="UP000315133"/>
    </source>
</evidence>
<protein>
    <submittedName>
        <fullName evidence="1">Uncharacterized protein</fullName>
    </submittedName>
</protein>
<proteinExistence type="predicted"/>
<dbReference type="Proteomes" id="UP000315133">
    <property type="component" value="Unassembled WGS sequence"/>
</dbReference>
<dbReference type="AlphaFoldDB" id="A0A543KM23"/>
<dbReference type="PANTHER" id="PTHR34387">
    <property type="entry name" value="SLR1258 PROTEIN"/>
    <property type="match status" value="1"/>
</dbReference>
<dbReference type="RefSeq" id="WP_141817790.1">
    <property type="nucleotide sequence ID" value="NZ_VFPU01000001.1"/>
</dbReference>
<comment type="caution">
    <text evidence="1">The sequence shown here is derived from an EMBL/GenBank/DDBJ whole genome shotgun (WGS) entry which is preliminary data.</text>
</comment>
<sequence>MSSDPRGSAPDTVTVVGTGRAGAAPDTVVLDLQLEGRGATVAEALQALSDASAACHDALPDTHLRTSDLGVHARHDHTGSGGIVGYTATQSLTLRNPDPTAAGDLVRRLSEVVGDALGVNGLRAELSDTTELERRARELAFEEARARAEQYAALAGRAVTGVLRVRETGDGPVSPFPRADVRLAMASGPVVRAADHEVTATVEVTWELGD</sequence>
<dbReference type="InterPro" id="IPR052022">
    <property type="entry name" value="26kDa_periplasmic_antigen"/>
</dbReference>
<name>A0A543KM23_9MICO</name>
<accession>A0A543KM23</accession>
<organism evidence="1 2">
    <name type="scientific">Ornithinimicrobium humiphilum</name>
    <dbReference type="NCBI Taxonomy" id="125288"/>
    <lineage>
        <taxon>Bacteria</taxon>
        <taxon>Bacillati</taxon>
        <taxon>Actinomycetota</taxon>
        <taxon>Actinomycetes</taxon>
        <taxon>Micrococcales</taxon>
        <taxon>Ornithinimicrobiaceae</taxon>
        <taxon>Ornithinimicrobium</taxon>
    </lineage>
</organism>
<reference evidence="1 2" key="1">
    <citation type="submission" date="2019-06" db="EMBL/GenBank/DDBJ databases">
        <title>Sequencing the genomes of 1000 actinobacteria strains.</title>
        <authorList>
            <person name="Klenk H.-P."/>
        </authorList>
    </citation>
    <scope>NUCLEOTIDE SEQUENCE [LARGE SCALE GENOMIC DNA]</scope>
    <source>
        <strain evidence="1 2">DSM 12362</strain>
    </source>
</reference>
<dbReference type="Gene3D" id="3.30.70.2970">
    <property type="entry name" value="Protein of unknown function (DUF541), domain 2"/>
    <property type="match status" value="1"/>
</dbReference>
<keyword evidence="2" id="KW-1185">Reference proteome</keyword>
<dbReference type="PANTHER" id="PTHR34387:SF2">
    <property type="entry name" value="SLR1258 PROTEIN"/>
    <property type="match status" value="1"/>
</dbReference>
<dbReference type="OrthoDB" id="4865715at2"/>
<dbReference type="EMBL" id="VFPU01000001">
    <property type="protein sequence ID" value="TQM96127.1"/>
    <property type="molecule type" value="Genomic_DNA"/>
</dbReference>
<dbReference type="GO" id="GO:0006974">
    <property type="term" value="P:DNA damage response"/>
    <property type="evidence" value="ECO:0007669"/>
    <property type="project" value="TreeGrafter"/>
</dbReference>
<dbReference type="Gene3D" id="3.30.110.170">
    <property type="entry name" value="Protein of unknown function (DUF541), domain 1"/>
    <property type="match status" value="1"/>
</dbReference>
<dbReference type="InterPro" id="IPR007497">
    <property type="entry name" value="SIMPL/DUF541"/>
</dbReference>
<evidence type="ECO:0000313" key="1">
    <source>
        <dbReference type="EMBL" id="TQM96127.1"/>
    </source>
</evidence>